<reference evidence="3" key="1">
    <citation type="journal article" date="2012" name="Science">
        <title>The Paleozoic origin of enzymatic lignin decomposition reconstructed from 31 fungal genomes.</title>
        <authorList>
            <person name="Floudas D."/>
            <person name="Binder M."/>
            <person name="Riley R."/>
            <person name="Barry K."/>
            <person name="Blanchette R.A."/>
            <person name="Henrissat B."/>
            <person name="Martinez A.T."/>
            <person name="Otillar R."/>
            <person name="Spatafora J.W."/>
            <person name="Yadav J.S."/>
            <person name="Aerts A."/>
            <person name="Benoit I."/>
            <person name="Boyd A."/>
            <person name="Carlson A."/>
            <person name="Copeland A."/>
            <person name="Coutinho P.M."/>
            <person name="de Vries R.P."/>
            <person name="Ferreira P."/>
            <person name="Findley K."/>
            <person name="Foster B."/>
            <person name="Gaskell J."/>
            <person name="Glotzer D."/>
            <person name="Gorecki P."/>
            <person name="Heitman J."/>
            <person name="Hesse C."/>
            <person name="Hori C."/>
            <person name="Igarashi K."/>
            <person name="Jurgens J.A."/>
            <person name="Kallen N."/>
            <person name="Kersten P."/>
            <person name="Kohler A."/>
            <person name="Kuees U."/>
            <person name="Kumar T.K.A."/>
            <person name="Kuo A."/>
            <person name="LaButti K."/>
            <person name="Larrondo L.F."/>
            <person name="Lindquist E."/>
            <person name="Ling A."/>
            <person name="Lombard V."/>
            <person name="Lucas S."/>
            <person name="Lundell T."/>
            <person name="Martin R."/>
            <person name="McLaughlin D.J."/>
            <person name="Morgenstern I."/>
            <person name="Morin E."/>
            <person name="Murat C."/>
            <person name="Nagy L.G."/>
            <person name="Nolan M."/>
            <person name="Ohm R.A."/>
            <person name="Patyshakuliyeva A."/>
            <person name="Rokas A."/>
            <person name="Ruiz-Duenas F.J."/>
            <person name="Sabat G."/>
            <person name="Salamov A."/>
            <person name="Samejima M."/>
            <person name="Schmutz J."/>
            <person name="Slot J.C."/>
            <person name="St John F."/>
            <person name="Stenlid J."/>
            <person name="Sun H."/>
            <person name="Sun S."/>
            <person name="Syed K."/>
            <person name="Tsang A."/>
            <person name="Wiebenga A."/>
            <person name="Young D."/>
            <person name="Pisabarro A."/>
            <person name="Eastwood D.C."/>
            <person name="Martin F."/>
            <person name="Cullen D."/>
            <person name="Grigoriev I.V."/>
            <person name="Hibbett D.S."/>
        </authorList>
    </citation>
    <scope>NUCLEOTIDE SEQUENCE [LARGE SCALE GENOMIC DNA]</scope>
    <source>
        <strain evidence="3">FP-91666</strain>
    </source>
</reference>
<evidence type="ECO:0000313" key="2">
    <source>
        <dbReference type="EMBL" id="EIM80383.1"/>
    </source>
</evidence>
<evidence type="ECO:0000259" key="1">
    <source>
        <dbReference type="PROSITE" id="PS50011"/>
    </source>
</evidence>
<dbReference type="EMBL" id="JH687398">
    <property type="protein sequence ID" value="EIM80383.1"/>
    <property type="molecule type" value="Genomic_DNA"/>
</dbReference>
<dbReference type="RefSeq" id="XP_007310515.1">
    <property type="nucleotide sequence ID" value="XM_007310453.1"/>
</dbReference>
<feature type="domain" description="Protein kinase" evidence="1">
    <location>
        <begin position="66"/>
        <end position="358"/>
    </location>
</feature>
<dbReference type="GO" id="GO:0004672">
    <property type="term" value="F:protein kinase activity"/>
    <property type="evidence" value="ECO:0007669"/>
    <property type="project" value="InterPro"/>
</dbReference>
<dbReference type="Proteomes" id="UP000053927">
    <property type="component" value="Unassembled WGS sequence"/>
</dbReference>
<dbReference type="Gene3D" id="1.10.510.10">
    <property type="entry name" value="Transferase(Phosphotransferase) domain 1"/>
    <property type="match status" value="1"/>
</dbReference>
<proteinExistence type="predicted"/>
<dbReference type="OMA" id="RDCASKN"/>
<dbReference type="GeneID" id="18797677"/>
<dbReference type="InterPro" id="IPR011009">
    <property type="entry name" value="Kinase-like_dom_sf"/>
</dbReference>
<accession>R7RZV6</accession>
<dbReference type="SMART" id="SM00220">
    <property type="entry name" value="S_TKc"/>
    <property type="match status" value="1"/>
</dbReference>
<dbReference type="SUPFAM" id="SSF56112">
    <property type="entry name" value="Protein kinase-like (PK-like)"/>
    <property type="match status" value="1"/>
</dbReference>
<keyword evidence="3" id="KW-1185">Reference proteome</keyword>
<name>R7RZV6_STEHR</name>
<dbReference type="KEGG" id="shs:STEHIDRAFT_125936"/>
<organism evidence="2 3">
    <name type="scientific">Stereum hirsutum (strain FP-91666)</name>
    <name type="common">White-rot fungus</name>
    <dbReference type="NCBI Taxonomy" id="721885"/>
    <lineage>
        <taxon>Eukaryota</taxon>
        <taxon>Fungi</taxon>
        <taxon>Dikarya</taxon>
        <taxon>Basidiomycota</taxon>
        <taxon>Agaricomycotina</taxon>
        <taxon>Agaricomycetes</taxon>
        <taxon>Russulales</taxon>
        <taxon>Stereaceae</taxon>
        <taxon>Stereum</taxon>
    </lineage>
</organism>
<dbReference type="OrthoDB" id="5987198at2759"/>
<dbReference type="PROSITE" id="PS50011">
    <property type="entry name" value="PROTEIN_KINASE_DOM"/>
    <property type="match status" value="1"/>
</dbReference>
<dbReference type="InterPro" id="IPR000719">
    <property type="entry name" value="Prot_kinase_dom"/>
</dbReference>
<gene>
    <name evidence="2" type="ORF">STEHIDRAFT_125936</name>
</gene>
<dbReference type="GO" id="GO:0005524">
    <property type="term" value="F:ATP binding"/>
    <property type="evidence" value="ECO:0007669"/>
    <property type="project" value="InterPro"/>
</dbReference>
<dbReference type="AlphaFoldDB" id="R7RZV6"/>
<sequence length="380" mass="43421">MSWFTSRRRLSVQAEVPWPGWLDDEAAKALTDPSSDDSYALNHDELKWVHVQPWLLSKGYDLRPRFRPGWVPSWGQSGAPRRSRHEDAIIHGNVYAPVVMDAVRRADGRRVLIKRVSLAHGGRDVAILEYLASKGRASDPRNHTIPLLDVIRTPPFRYITLPEFDTLGEGIDFMDQSLEGLVFLHEHRVAHRDCSITNIVMDSKKMYPRGLHADASLDAQGRMLSGARTRTQAGGVKYYFIDFGESILFAADEDARIKEPSKASIHAPETRANQIMPYDAFKPDIYTLGKTFQEQLIEEFVGDFGAFKPLIESMIQINPDERPTAAQALDQLRTISSAFSRTDRHRRAHWKRYHDPWTAPVADAVHMISEVLWVLRTWKW</sequence>
<evidence type="ECO:0000313" key="3">
    <source>
        <dbReference type="Proteomes" id="UP000053927"/>
    </source>
</evidence>
<protein>
    <recommendedName>
        <fullName evidence="1">Protein kinase domain-containing protein</fullName>
    </recommendedName>
</protein>